<dbReference type="Pfam" id="PF00225">
    <property type="entry name" value="Kinesin"/>
    <property type="match status" value="1"/>
</dbReference>
<dbReference type="InterPro" id="IPR001752">
    <property type="entry name" value="Kinesin_motor_dom"/>
</dbReference>
<evidence type="ECO:0000256" key="6">
    <source>
        <dbReference type="RuleBase" id="RU000394"/>
    </source>
</evidence>
<dbReference type="GO" id="GO:0008017">
    <property type="term" value="F:microtubule binding"/>
    <property type="evidence" value="ECO:0007669"/>
    <property type="project" value="InterPro"/>
</dbReference>
<keyword evidence="4 6" id="KW-0505">Motor protein</keyword>
<dbReference type="SMART" id="SM00129">
    <property type="entry name" value="KISc"/>
    <property type="match status" value="1"/>
</dbReference>
<dbReference type="GO" id="GO:0005874">
    <property type="term" value="C:microtubule"/>
    <property type="evidence" value="ECO:0007669"/>
    <property type="project" value="UniProtKB-KW"/>
</dbReference>
<dbReference type="Gene3D" id="3.40.850.10">
    <property type="entry name" value="Kinesin motor domain"/>
    <property type="match status" value="1"/>
</dbReference>
<accession>A0A4P9YB83</accession>
<dbReference type="GO" id="GO:0003777">
    <property type="term" value="F:microtubule motor activity"/>
    <property type="evidence" value="ECO:0007669"/>
    <property type="project" value="InterPro"/>
</dbReference>
<keyword evidence="2 6" id="KW-0067">ATP-binding</keyword>
<dbReference type="PANTHER" id="PTHR47968">
    <property type="entry name" value="CENTROMERE PROTEIN E"/>
    <property type="match status" value="1"/>
</dbReference>
<evidence type="ECO:0000256" key="3">
    <source>
        <dbReference type="ARBA" id="ARBA00023054"/>
    </source>
</evidence>
<evidence type="ECO:0000256" key="1">
    <source>
        <dbReference type="ARBA" id="ARBA00022741"/>
    </source>
</evidence>
<evidence type="ECO:0000256" key="5">
    <source>
        <dbReference type="PROSITE-ProRule" id="PRU00283"/>
    </source>
</evidence>
<dbReference type="EMBL" id="ML006504">
    <property type="protein sequence ID" value="RKP16476.1"/>
    <property type="molecule type" value="Genomic_DNA"/>
</dbReference>
<reference evidence="10" key="1">
    <citation type="journal article" date="2018" name="Nat. Microbiol.">
        <title>Leveraging single-cell genomics to expand the fungal tree of life.</title>
        <authorList>
            <person name="Ahrendt S.R."/>
            <person name="Quandt C.A."/>
            <person name="Ciobanu D."/>
            <person name="Clum A."/>
            <person name="Salamov A."/>
            <person name="Andreopoulos B."/>
            <person name="Cheng J.F."/>
            <person name="Woyke T."/>
            <person name="Pelin A."/>
            <person name="Henrissat B."/>
            <person name="Reynolds N.K."/>
            <person name="Benny G.L."/>
            <person name="Smith M.E."/>
            <person name="James T.Y."/>
            <person name="Grigoriev I.V."/>
        </authorList>
    </citation>
    <scope>NUCLEOTIDE SEQUENCE [LARGE SCALE GENOMIC DNA]</scope>
    <source>
        <strain evidence="10">CSF55</strain>
    </source>
</reference>
<dbReference type="PROSITE" id="PS00411">
    <property type="entry name" value="KINESIN_MOTOR_1"/>
    <property type="match status" value="1"/>
</dbReference>
<proteinExistence type="inferred from homology"/>
<name>A0A4P9YB83_ROZAC</name>
<keyword evidence="6" id="KW-0493">Microtubule</keyword>
<evidence type="ECO:0000313" key="10">
    <source>
        <dbReference type="Proteomes" id="UP000281549"/>
    </source>
</evidence>
<dbReference type="InterPro" id="IPR027640">
    <property type="entry name" value="Kinesin-like_fam"/>
</dbReference>
<keyword evidence="3 7" id="KW-0175">Coiled coil</keyword>
<protein>
    <recommendedName>
        <fullName evidence="6">Kinesin-like protein</fullName>
    </recommendedName>
</protein>
<feature type="coiled-coil region" evidence="7">
    <location>
        <begin position="211"/>
        <end position="259"/>
    </location>
</feature>
<dbReference type="InterPro" id="IPR036961">
    <property type="entry name" value="Kinesin_motor_dom_sf"/>
</dbReference>
<dbReference type="GO" id="GO:0005524">
    <property type="term" value="F:ATP binding"/>
    <property type="evidence" value="ECO:0007669"/>
    <property type="project" value="UniProtKB-KW"/>
</dbReference>
<gene>
    <name evidence="9" type="ORF">ROZALSC1DRAFT_25230</name>
</gene>
<dbReference type="GO" id="GO:0016787">
    <property type="term" value="F:hydrolase activity"/>
    <property type="evidence" value="ECO:0007669"/>
    <property type="project" value="UniProtKB-KW"/>
</dbReference>
<evidence type="ECO:0000256" key="4">
    <source>
        <dbReference type="ARBA" id="ARBA00023175"/>
    </source>
</evidence>
<comment type="similarity">
    <text evidence="5 6">Belongs to the TRAFAC class myosin-kinesin ATPase superfamily. Kinesin family.</text>
</comment>
<keyword evidence="1 6" id="KW-0547">Nucleotide-binding</keyword>
<evidence type="ECO:0000256" key="7">
    <source>
        <dbReference type="SAM" id="Coils"/>
    </source>
</evidence>
<feature type="domain" description="Kinesin motor" evidence="8">
    <location>
        <begin position="1"/>
        <end position="109"/>
    </location>
</feature>
<sequence>SVKSGSLFLVDLAGSEKVGKTGASGQTLEEAKKINKSLTALGMVINALTDPKIKLISYVPYRDSKLTRILQESLGGNCKTTLIINASPSSYNESETISTLRFGSRAKKITNQAKVNKEPSLGELKQTIKILQQEIEHLKSQINVLENNEAKSEASKLIDGTSKMTEEERESFLKRENELMDEIFEKEQEIKYKSGIMGAIEEQLEFYHSRTNKLQRELGEKNLQCLELQNEISDLKKQIEITLEKLEILEKDKKKETDEGNRNFNDNIGQILDATIDATIHAHSLLLQNILNTFINE</sequence>
<dbReference type="PANTHER" id="PTHR47968:SF75">
    <property type="entry name" value="CENTROMERE-ASSOCIATED PROTEIN E"/>
    <property type="match status" value="1"/>
</dbReference>
<evidence type="ECO:0000259" key="8">
    <source>
        <dbReference type="PROSITE" id="PS50067"/>
    </source>
</evidence>
<comment type="caution">
    <text evidence="5">Lacks conserved residue(s) required for the propagation of feature annotation.</text>
</comment>
<dbReference type="SUPFAM" id="SSF52540">
    <property type="entry name" value="P-loop containing nucleoside triphosphate hydrolases"/>
    <property type="match status" value="1"/>
</dbReference>
<dbReference type="InterPro" id="IPR027417">
    <property type="entry name" value="P-loop_NTPase"/>
</dbReference>
<dbReference type="PRINTS" id="PR00380">
    <property type="entry name" value="KINESINHEAVY"/>
</dbReference>
<evidence type="ECO:0000256" key="2">
    <source>
        <dbReference type="ARBA" id="ARBA00022840"/>
    </source>
</evidence>
<feature type="coiled-coil region" evidence="7">
    <location>
        <begin position="121"/>
        <end position="155"/>
    </location>
</feature>
<feature type="non-terminal residue" evidence="9">
    <location>
        <position position="1"/>
    </location>
</feature>
<evidence type="ECO:0000313" key="9">
    <source>
        <dbReference type="EMBL" id="RKP16476.1"/>
    </source>
</evidence>
<dbReference type="GO" id="GO:0007018">
    <property type="term" value="P:microtubule-based movement"/>
    <property type="evidence" value="ECO:0007669"/>
    <property type="project" value="InterPro"/>
</dbReference>
<dbReference type="AlphaFoldDB" id="A0A4P9YB83"/>
<dbReference type="PROSITE" id="PS50067">
    <property type="entry name" value="KINESIN_MOTOR_2"/>
    <property type="match status" value="1"/>
</dbReference>
<dbReference type="InterPro" id="IPR019821">
    <property type="entry name" value="Kinesin_motor_CS"/>
</dbReference>
<organism evidence="9 10">
    <name type="scientific">Rozella allomycis (strain CSF55)</name>
    <dbReference type="NCBI Taxonomy" id="988480"/>
    <lineage>
        <taxon>Eukaryota</taxon>
        <taxon>Fungi</taxon>
        <taxon>Fungi incertae sedis</taxon>
        <taxon>Cryptomycota</taxon>
        <taxon>Cryptomycota incertae sedis</taxon>
        <taxon>Rozella</taxon>
    </lineage>
</organism>
<keyword evidence="9" id="KW-0378">Hydrolase</keyword>
<dbReference type="Proteomes" id="UP000281549">
    <property type="component" value="Unassembled WGS sequence"/>
</dbReference>